<feature type="transmembrane region" description="Helical" evidence="1">
    <location>
        <begin position="63"/>
        <end position="86"/>
    </location>
</feature>
<evidence type="ECO:0000313" key="3">
    <source>
        <dbReference type="Proteomes" id="UP000198775"/>
    </source>
</evidence>
<gene>
    <name evidence="2" type="ORF">SAMN05216388_100442</name>
</gene>
<keyword evidence="1" id="KW-0812">Transmembrane</keyword>
<keyword evidence="1" id="KW-1133">Transmembrane helix</keyword>
<organism evidence="2 3">
    <name type="scientific">Halorientalis persicus</name>
    <dbReference type="NCBI Taxonomy" id="1367881"/>
    <lineage>
        <taxon>Archaea</taxon>
        <taxon>Methanobacteriati</taxon>
        <taxon>Methanobacteriota</taxon>
        <taxon>Stenosarchaea group</taxon>
        <taxon>Halobacteria</taxon>
        <taxon>Halobacteriales</taxon>
        <taxon>Haloarculaceae</taxon>
        <taxon>Halorientalis</taxon>
    </lineage>
</organism>
<evidence type="ECO:0000256" key="1">
    <source>
        <dbReference type="SAM" id="Phobius"/>
    </source>
</evidence>
<dbReference type="EMBL" id="FOCX01000004">
    <property type="protein sequence ID" value="SEN61955.1"/>
    <property type="molecule type" value="Genomic_DNA"/>
</dbReference>
<keyword evidence="3" id="KW-1185">Reference proteome</keyword>
<proteinExistence type="predicted"/>
<sequence length="117" mass="12436">MLTIPLLAGLCWVVWAGYAAGQFRPVPLVGGVAAGMLTPFVVRRLPAGREAKPADQLSARRQLVVSFLASIGGIAVFEYVLVPVVPAWVGRWFLWGLLGWGVALVSYAAGDAVWSSV</sequence>
<dbReference type="AlphaFoldDB" id="A0A1H8I1E2"/>
<accession>A0A1H8I1E2</accession>
<protein>
    <submittedName>
        <fullName evidence="2">Uncharacterized protein</fullName>
    </submittedName>
</protein>
<feature type="transmembrane region" description="Helical" evidence="1">
    <location>
        <begin position="26"/>
        <end position="42"/>
    </location>
</feature>
<dbReference type="Proteomes" id="UP000198775">
    <property type="component" value="Unassembled WGS sequence"/>
</dbReference>
<feature type="transmembrane region" description="Helical" evidence="1">
    <location>
        <begin position="92"/>
        <end position="114"/>
    </location>
</feature>
<keyword evidence="1" id="KW-0472">Membrane</keyword>
<reference evidence="3" key="1">
    <citation type="submission" date="2016-10" db="EMBL/GenBank/DDBJ databases">
        <authorList>
            <person name="Varghese N."/>
            <person name="Submissions S."/>
        </authorList>
    </citation>
    <scope>NUCLEOTIDE SEQUENCE [LARGE SCALE GENOMIC DNA]</scope>
    <source>
        <strain evidence="3">IBRC-M 10043</strain>
    </source>
</reference>
<evidence type="ECO:0000313" key="2">
    <source>
        <dbReference type="EMBL" id="SEN61955.1"/>
    </source>
</evidence>
<name>A0A1H8I1E2_9EURY</name>